<dbReference type="GO" id="GO:0043953">
    <property type="term" value="P:protein transport by the Tat complex"/>
    <property type="evidence" value="ECO:0007669"/>
    <property type="project" value="UniProtKB-UniRule"/>
</dbReference>
<dbReference type="PANTHER" id="PTHR33162">
    <property type="entry name" value="SEC-INDEPENDENT PROTEIN TRANSLOCASE PROTEIN TATA, CHLOROPLASTIC"/>
    <property type="match status" value="1"/>
</dbReference>
<comment type="function">
    <text evidence="9">Part of the twin-arginine translocation (Tat) system that transports large folded proteins containing a characteristic twin-arginine motif in their signal peptide across membranes. Together with TatC, TatB is part of a receptor directly interacting with Tat signal peptides. TatB may form an oligomeric binding site that transiently accommodates folded Tat precursor proteins before their translocation.</text>
</comment>
<evidence type="ECO:0000313" key="13">
    <source>
        <dbReference type="Proteomes" id="UP000027337"/>
    </source>
</evidence>
<feature type="compositionally biased region" description="Basic and acidic residues" evidence="10">
    <location>
        <begin position="122"/>
        <end position="131"/>
    </location>
</feature>
<keyword evidence="4 9" id="KW-0812">Transmembrane</keyword>
<evidence type="ECO:0000256" key="9">
    <source>
        <dbReference type="HAMAP-Rule" id="MF_00237"/>
    </source>
</evidence>
<dbReference type="AlphaFoldDB" id="A0A061SXC3"/>
<evidence type="ECO:0000256" key="2">
    <source>
        <dbReference type="ARBA" id="ARBA00022448"/>
    </source>
</evidence>
<evidence type="ECO:0000256" key="1">
    <source>
        <dbReference type="ARBA" id="ARBA00004167"/>
    </source>
</evidence>
<keyword evidence="2 9" id="KW-0813">Transport</keyword>
<evidence type="ECO:0000256" key="11">
    <source>
        <dbReference type="SAM" id="Phobius"/>
    </source>
</evidence>
<keyword evidence="13" id="KW-1185">Reference proteome</keyword>
<keyword evidence="8 9" id="KW-0472">Membrane</keyword>
<evidence type="ECO:0000256" key="4">
    <source>
        <dbReference type="ARBA" id="ARBA00022692"/>
    </source>
</evidence>
<feature type="region of interest" description="Disordered" evidence="10">
    <location>
        <begin position="87"/>
        <end position="197"/>
    </location>
</feature>
<keyword evidence="3 9" id="KW-1003">Cell membrane</keyword>
<dbReference type="PRINTS" id="PR01506">
    <property type="entry name" value="TATBPROTEIN"/>
</dbReference>
<dbReference type="NCBIfam" id="TIGR01410">
    <property type="entry name" value="tatB"/>
    <property type="match status" value="1"/>
</dbReference>
<dbReference type="Gene3D" id="1.20.5.3310">
    <property type="match status" value="1"/>
</dbReference>
<comment type="subunit">
    <text evidence="9">The Tat system comprises two distinct complexes: a TatABC complex, containing multiple copies of TatA, TatB and TatC subunits, and a separate TatA complex, containing only TatA subunits. Substrates initially bind to the TatABC complex, which probably triggers association of the separate TatA complex to form the active translocon.</text>
</comment>
<evidence type="ECO:0000256" key="7">
    <source>
        <dbReference type="ARBA" id="ARBA00023010"/>
    </source>
</evidence>
<evidence type="ECO:0000256" key="3">
    <source>
        <dbReference type="ARBA" id="ARBA00022475"/>
    </source>
</evidence>
<dbReference type="EMBL" id="JEMU01000001">
    <property type="protein sequence ID" value="KAJ04863.1"/>
    <property type="molecule type" value="Genomic_DNA"/>
</dbReference>
<dbReference type="InterPro" id="IPR003369">
    <property type="entry name" value="TatA/B/E"/>
</dbReference>
<protein>
    <recommendedName>
        <fullName evidence="9">Sec-independent protein translocase protein TatB</fullName>
    </recommendedName>
</protein>
<comment type="similarity">
    <text evidence="9">Belongs to the TatB family.</text>
</comment>
<dbReference type="GO" id="GO:0033281">
    <property type="term" value="C:TAT protein transport complex"/>
    <property type="evidence" value="ECO:0007669"/>
    <property type="project" value="UniProtKB-UniRule"/>
</dbReference>
<feature type="compositionally biased region" description="Low complexity" evidence="10">
    <location>
        <begin position="132"/>
        <end position="151"/>
    </location>
</feature>
<evidence type="ECO:0000256" key="8">
    <source>
        <dbReference type="ARBA" id="ARBA00023136"/>
    </source>
</evidence>
<feature type="compositionally biased region" description="Basic residues" evidence="10">
    <location>
        <begin position="152"/>
        <end position="188"/>
    </location>
</feature>
<gene>
    <name evidence="9" type="primary">tatB</name>
    <name evidence="12" type="ORF">PM02_01230</name>
</gene>
<dbReference type="HAMAP" id="MF_00237">
    <property type="entry name" value="TatB"/>
    <property type="match status" value="1"/>
</dbReference>
<dbReference type="GO" id="GO:0008320">
    <property type="term" value="F:protein transmembrane transporter activity"/>
    <property type="evidence" value="ECO:0007669"/>
    <property type="project" value="UniProtKB-UniRule"/>
</dbReference>
<reference evidence="12 13" key="1">
    <citation type="journal article" date="2014" name="Genome Announc.">
        <title>Draft Genome Sequences of Two Isolates of the Roseobacter Group, Sulfitobacter sp. Strains 3SOLIMAR09 and 1FIGIMAR09, from Harbors of Mallorca Island (Mediterranean Sea).</title>
        <authorList>
            <person name="Mas-Llado M."/>
            <person name="Pina-Villalonga J.M."/>
            <person name="Brunet-Galmes I."/>
            <person name="Nogales B."/>
            <person name="Bosch R."/>
        </authorList>
    </citation>
    <scope>NUCLEOTIDE SEQUENCE [LARGE SCALE GENOMIC DNA]</scope>
    <source>
        <strain evidence="12 13">1FIGIMAR09</strain>
    </source>
</reference>
<dbReference type="Pfam" id="PF02416">
    <property type="entry name" value="TatA_B_E"/>
    <property type="match status" value="1"/>
</dbReference>
<sequence length="197" mass="20396">MFDLGWTELLVVGIVALIVVGPKDLPVLFRRVGQFVGKAKGMAREFSSAMNDAADDSGMREMSSSINKSLKAATNPVGTAMDGVKSAASSLTNLDPESETGKLAAKREEDRKKIEASTARAAAERKQREAAEALAKAEAAEADVAAPAAKKPAAKKSAAKKPAAKKPAAKKAPAKKPAAKKAPAKKTAAKTAATKKE</sequence>
<feature type="compositionally biased region" description="Basic and acidic residues" evidence="10">
    <location>
        <begin position="105"/>
        <end position="115"/>
    </location>
</feature>
<organism evidence="12 13">
    <name type="scientific">Sulfitobacter mediterraneus</name>
    <dbReference type="NCBI Taxonomy" id="83219"/>
    <lineage>
        <taxon>Bacteria</taxon>
        <taxon>Pseudomonadati</taxon>
        <taxon>Pseudomonadota</taxon>
        <taxon>Alphaproteobacteria</taxon>
        <taxon>Rhodobacterales</taxon>
        <taxon>Roseobacteraceae</taxon>
        <taxon>Sulfitobacter</taxon>
    </lineage>
</organism>
<feature type="transmembrane region" description="Helical" evidence="11">
    <location>
        <begin position="6"/>
        <end position="22"/>
    </location>
</feature>
<comment type="caution">
    <text evidence="12">The sequence shown here is derived from an EMBL/GenBank/DDBJ whole genome shotgun (WGS) entry which is preliminary data.</text>
</comment>
<evidence type="ECO:0000256" key="10">
    <source>
        <dbReference type="SAM" id="MobiDB-lite"/>
    </source>
</evidence>
<dbReference type="InterPro" id="IPR018448">
    <property type="entry name" value="TatB"/>
</dbReference>
<dbReference type="Proteomes" id="UP000027337">
    <property type="component" value="Unassembled WGS sequence"/>
</dbReference>
<dbReference type="eggNOG" id="COG1826">
    <property type="taxonomic scope" value="Bacteria"/>
</dbReference>
<evidence type="ECO:0000313" key="12">
    <source>
        <dbReference type="EMBL" id="KAJ04863.1"/>
    </source>
</evidence>
<evidence type="ECO:0000256" key="5">
    <source>
        <dbReference type="ARBA" id="ARBA00022927"/>
    </source>
</evidence>
<evidence type="ECO:0000256" key="6">
    <source>
        <dbReference type="ARBA" id="ARBA00022989"/>
    </source>
</evidence>
<dbReference type="PANTHER" id="PTHR33162:SF1">
    <property type="entry name" value="SEC-INDEPENDENT PROTEIN TRANSLOCASE PROTEIN TATA, CHLOROPLASTIC"/>
    <property type="match status" value="1"/>
</dbReference>
<accession>A0A061SXC3</accession>
<keyword evidence="7 9" id="KW-0811">Translocation</keyword>
<name>A0A061SXC3_9RHOB</name>
<dbReference type="STRING" id="83219.PM02_01230"/>
<keyword evidence="5 9" id="KW-0653">Protein transport</keyword>
<comment type="subcellular location">
    <subcellularLocation>
        <location evidence="9">Cell membrane</location>
        <topology evidence="9">Single-pass membrane protein</topology>
    </subcellularLocation>
    <subcellularLocation>
        <location evidence="1">Membrane</location>
        <topology evidence="1">Single-pass membrane protein</topology>
    </subcellularLocation>
</comment>
<dbReference type="RefSeq" id="WP_037904432.1">
    <property type="nucleotide sequence ID" value="NZ_JEMU01000001.1"/>
</dbReference>
<proteinExistence type="inferred from homology"/>
<keyword evidence="6 9" id="KW-1133">Transmembrane helix</keyword>